<proteinExistence type="predicted"/>
<feature type="domain" description="GFO/IDH/MocA-like oxidoreductase" evidence="3">
    <location>
        <begin position="132"/>
        <end position="265"/>
    </location>
</feature>
<feature type="domain" description="Gfo/Idh/MocA-like oxidoreductase N-terminal" evidence="2">
    <location>
        <begin position="6"/>
        <end position="119"/>
    </location>
</feature>
<dbReference type="SUPFAM" id="SSF55347">
    <property type="entry name" value="Glyceraldehyde-3-phosphate dehydrogenase-like, C-terminal domain"/>
    <property type="match status" value="1"/>
</dbReference>
<dbReference type="Proteomes" id="UP001500831">
    <property type="component" value="Unassembled WGS sequence"/>
</dbReference>
<protein>
    <submittedName>
        <fullName evidence="4">Gfo/Idh/MocA family oxidoreductase</fullName>
    </submittedName>
</protein>
<evidence type="ECO:0000313" key="4">
    <source>
        <dbReference type="EMBL" id="GAA2874844.1"/>
    </source>
</evidence>
<dbReference type="PANTHER" id="PTHR43818">
    <property type="entry name" value="BCDNA.GH03377"/>
    <property type="match status" value="1"/>
</dbReference>
<keyword evidence="5" id="KW-1185">Reference proteome</keyword>
<dbReference type="RefSeq" id="WP_344972646.1">
    <property type="nucleotide sequence ID" value="NZ_BAAAVI010000023.1"/>
</dbReference>
<dbReference type="Gene3D" id="3.40.50.720">
    <property type="entry name" value="NAD(P)-binding Rossmann-like Domain"/>
    <property type="match status" value="1"/>
</dbReference>
<evidence type="ECO:0000259" key="2">
    <source>
        <dbReference type="Pfam" id="PF01408"/>
    </source>
</evidence>
<gene>
    <name evidence="4" type="ORF">GCM10010517_35600</name>
</gene>
<keyword evidence="1" id="KW-0560">Oxidoreductase</keyword>
<accession>A0ABN3W0Q3</accession>
<dbReference type="SUPFAM" id="SSF51735">
    <property type="entry name" value="NAD(P)-binding Rossmann-fold domains"/>
    <property type="match status" value="1"/>
</dbReference>
<evidence type="ECO:0000256" key="1">
    <source>
        <dbReference type="ARBA" id="ARBA00023002"/>
    </source>
</evidence>
<reference evidence="4 5" key="1">
    <citation type="journal article" date="2019" name="Int. J. Syst. Evol. Microbiol.">
        <title>The Global Catalogue of Microorganisms (GCM) 10K type strain sequencing project: providing services to taxonomists for standard genome sequencing and annotation.</title>
        <authorList>
            <consortium name="The Broad Institute Genomics Platform"/>
            <consortium name="The Broad Institute Genome Sequencing Center for Infectious Disease"/>
            <person name="Wu L."/>
            <person name="Ma J."/>
        </authorList>
    </citation>
    <scope>NUCLEOTIDE SEQUENCE [LARGE SCALE GENOMIC DNA]</scope>
    <source>
        <strain evidence="4 5">JCM 6242</strain>
    </source>
</reference>
<dbReference type="InterPro" id="IPR036291">
    <property type="entry name" value="NAD(P)-bd_dom_sf"/>
</dbReference>
<dbReference type="Pfam" id="PF01408">
    <property type="entry name" value="GFO_IDH_MocA"/>
    <property type="match status" value="1"/>
</dbReference>
<evidence type="ECO:0000313" key="5">
    <source>
        <dbReference type="Proteomes" id="UP001500831"/>
    </source>
</evidence>
<sequence>MTGPLGVAIVGCGTISHQYLANLTAFPGVRVVACADIDPERAREVAARYGVPVAVAPEEAISHPDVELVVNLTIPAAHASVALAAVRAGRHVYNEKPFTVDRESGAELVEAAAAAGVLLGSAPDTFLGAGLQTAARLVAEGSIGTPLTALTLLQTPGPESWHPSPEFLFQRGAGPLFDMGPYYLTALVTLFGPARRVAAVGRRARRERVIGSGPRAGTRFAVEVPTHTAALLEFAAGQAATMVFSFDSPLCRAGFIEITGTEATMEVPDPNAFGGEVRLRRAGDDEWVPVPTTGSTAGRGLGVLDMAQAVREGRPHRATGELGLHVLDTMLAVAESAERAEFLPIGSTCPVPAPLPEDWDPHAVRFG</sequence>
<dbReference type="PANTHER" id="PTHR43818:SF11">
    <property type="entry name" value="BCDNA.GH03377"/>
    <property type="match status" value="1"/>
</dbReference>
<dbReference type="InterPro" id="IPR000683">
    <property type="entry name" value="Gfo/Idh/MocA-like_OxRdtase_N"/>
</dbReference>
<dbReference type="Gene3D" id="3.30.360.10">
    <property type="entry name" value="Dihydrodipicolinate Reductase, domain 2"/>
    <property type="match status" value="1"/>
</dbReference>
<evidence type="ECO:0000259" key="3">
    <source>
        <dbReference type="Pfam" id="PF22725"/>
    </source>
</evidence>
<comment type="caution">
    <text evidence="4">The sequence shown here is derived from an EMBL/GenBank/DDBJ whole genome shotgun (WGS) entry which is preliminary data.</text>
</comment>
<dbReference type="EMBL" id="BAAAVI010000023">
    <property type="protein sequence ID" value="GAA2874844.1"/>
    <property type="molecule type" value="Genomic_DNA"/>
</dbReference>
<name>A0ABN3W0Q3_9ACTN</name>
<dbReference type="InterPro" id="IPR050463">
    <property type="entry name" value="Gfo/Idh/MocA_oxidrdct_glycsds"/>
</dbReference>
<dbReference type="Pfam" id="PF22725">
    <property type="entry name" value="GFO_IDH_MocA_C3"/>
    <property type="match status" value="1"/>
</dbReference>
<dbReference type="InterPro" id="IPR055170">
    <property type="entry name" value="GFO_IDH_MocA-like_dom"/>
</dbReference>
<organism evidence="4 5">
    <name type="scientific">Streptosporangium fragile</name>
    <dbReference type="NCBI Taxonomy" id="46186"/>
    <lineage>
        <taxon>Bacteria</taxon>
        <taxon>Bacillati</taxon>
        <taxon>Actinomycetota</taxon>
        <taxon>Actinomycetes</taxon>
        <taxon>Streptosporangiales</taxon>
        <taxon>Streptosporangiaceae</taxon>
        <taxon>Streptosporangium</taxon>
    </lineage>
</organism>